<dbReference type="GO" id="GO:0010124">
    <property type="term" value="P:phenylacetate catabolic process"/>
    <property type="evidence" value="ECO:0007669"/>
    <property type="project" value="UniProtKB-UniRule"/>
</dbReference>
<evidence type="ECO:0000256" key="9">
    <source>
        <dbReference type="PIRNR" id="PIRNR006444"/>
    </source>
</evidence>
<evidence type="ECO:0000256" key="8">
    <source>
        <dbReference type="ARBA" id="ARBA00075111"/>
    </source>
</evidence>
<keyword evidence="2 9" id="KW-0436">Ligase</keyword>
<accession>A0A0X3TXB5</accession>
<comment type="function">
    <text evidence="9">Catalyzes the activation of phenylacetic acid (PA) to phenylacetyl-CoA (PA-CoA).</text>
</comment>
<protein>
    <recommendedName>
        <fullName evidence="7 9">Phenylacetate-coenzyme A ligase</fullName>
        <ecNumber evidence="6 9">6.2.1.30</ecNumber>
    </recommendedName>
    <alternativeName>
        <fullName evidence="8 9">Phenylacetyl-CoA ligase</fullName>
    </alternativeName>
</protein>
<gene>
    <name evidence="13" type="ORF">AVO45_04365</name>
</gene>
<keyword evidence="14" id="KW-1185">Reference proteome</keyword>
<dbReference type="InterPro" id="IPR045851">
    <property type="entry name" value="AMP-bd_C_sf"/>
</dbReference>
<dbReference type="EC" id="6.2.1.30" evidence="6 9"/>
<dbReference type="EMBL" id="LQBQ01000012">
    <property type="protein sequence ID" value="KUJ80299.1"/>
    <property type="molecule type" value="Genomic_DNA"/>
</dbReference>
<evidence type="ECO:0000256" key="6">
    <source>
        <dbReference type="ARBA" id="ARBA00066629"/>
    </source>
</evidence>
<evidence type="ECO:0000313" key="14">
    <source>
        <dbReference type="Proteomes" id="UP000053791"/>
    </source>
</evidence>
<reference evidence="14" key="1">
    <citation type="submission" date="2015-12" db="EMBL/GenBank/DDBJ databases">
        <authorList>
            <person name="Zhang G."/>
            <person name="Stingl U."/>
        </authorList>
    </citation>
    <scope>NUCLEOTIDE SEQUENCE [LARGE SCALE GENOMIC DNA]</scope>
    <source>
        <strain evidence="14">ZGT118</strain>
    </source>
</reference>
<feature type="domain" description="AMP-dependent synthetase/ligase" evidence="11">
    <location>
        <begin position="88"/>
        <end position="292"/>
    </location>
</feature>
<evidence type="ECO:0000256" key="3">
    <source>
        <dbReference type="ARBA" id="ARBA00022741"/>
    </source>
</evidence>
<evidence type="ECO:0000256" key="5">
    <source>
        <dbReference type="ARBA" id="ARBA00061566"/>
    </source>
</evidence>
<evidence type="ECO:0000256" key="1">
    <source>
        <dbReference type="ARBA" id="ARBA00011245"/>
    </source>
</evidence>
<proteinExistence type="inferred from homology"/>
<keyword evidence="3 9" id="KW-0547">Nucleotide-binding</keyword>
<dbReference type="InterPro" id="IPR011880">
    <property type="entry name" value="PA_CoA_ligase"/>
</dbReference>
<dbReference type="InterPro" id="IPR049623">
    <property type="entry name" value="PA_CoA_lig_proteobact_actino"/>
</dbReference>
<dbReference type="AlphaFoldDB" id="A0A0X3TXB5"/>
<dbReference type="InterPro" id="IPR028154">
    <property type="entry name" value="AMP-dep_Lig_C"/>
</dbReference>
<dbReference type="Gene3D" id="3.30.300.30">
    <property type="match status" value="1"/>
</dbReference>
<dbReference type="InterPro" id="IPR042099">
    <property type="entry name" value="ANL_N_sf"/>
</dbReference>
<dbReference type="PIRSF" id="PIRSF006444">
    <property type="entry name" value="PaaK"/>
    <property type="match status" value="1"/>
</dbReference>
<comment type="caution">
    <text evidence="13">The sequence shown here is derived from an EMBL/GenBank/DDBJ whole genome shotgun (WGS) entry which is preliminary data.</text>
</comment>
<dbReference type="PANTHER" id="PTHR43439:SF1">
    <property type="entry name" value="PHENYLACETATE-COENZYME A LIGASE"/>
    <property type="match status" value="1"/>
</dbReference>
<evidence type="ECO:0000256" key="4">
    <source>
        <dbReference type="ARBA" id="ARBA00060591"/>
    </source>
</evidence>
<evidence type="ECO:0000256" key="10">
    <source>
        <dbReference type="SAM" id="MobiDB-lite"/>
    </source>
</evidence>
<evidence type="ECO:0000313" key="13">
    <source>
        <dbReference type="EMBL" id="KUJ80299.1"/>
    </source>
</evidence>
<sequence>MKDLTPRKEDLDPIEIASIDEIRSLQLERLKWSVRHAYDNVPMYKQRFDEAGVHPDDLQTLSDLAKFPFTYKNDLRDHYPFGLFAVPREQIIRLHASSGTTGKPTVVGYTKNDIDNWADLVARSLRASGLRKGDMVHNAYGYGLFTGGLGAHYGIERLGATVVPMSGGQTEKQVGLITDFKPDGIMVTPSYMLNILEQYHKVGLDPRESSLSVGVFGAEPWTDAMRQEVEQAFDMHAVDIYGLSEIMGPGVANECVETKDGPVIWEDHFLPEIIDPVTGEVLPDGEMGELVFTTLTKEGLPMIRYRTRDLTRLLPGTARSMRRMEKITGRSDDMIILRGVNVFPSQIEEQVMATGGIAPHYQIELYKAGRMDAMRVYVEAMPDAADELSKTAAARMLTKRIKDIVGVSTEIIVGEPGDVERSQGKAKRVVDNRDKE</sequence>
<dbReference type="NCBIfam" id="TIGR02155">
    <property type="entry name" value="PA_CoA_ligase"/>
    <property type="match status" value="1"/>
</dbReference>
<comment type="subunit">
    <text evidence="1">Monomer.</text>
</comment>
<dbReference type="Pfam" id="PF00501">
    <property type="entry name" value="AMP-binding"/>
    <property type="match status" value="1"/>
</dbReference>
<dbReference type="CDD" id="cd05913">
    <property type="entry name" value="PaaK"/>
    <property type="match status" value="1"/>
</dbReference>
<feature type="compositionally biased region" description="Basic and acidic residues" evidence="10">
    <location>
        <begin position="418"/>
        <end position="436"/>
    </location>
</feature>
<evidence type="ECO:0000256" key="7">
    <source>
        <dbReference type="ARBA" id="ARBA00068695"/>
    </source>
</evidence>
<comment type="pathway">
    <text evidence="4 9">Aromatic compound metabolism; phenylacetate degradation.</text>
</comment>
<evidence type="ECO:0000259" key="12">
    <source>
        <dbReference type="Pfam" id="PF14535"/>
    </source>
</evidence>
<comment type="catalytic activity">
    <reaction evidence="9">
        <text>2-phenylacetate + ATP + CoA = phenylacetyl-CoA + AMP + diphosphate</text>
        <dbReference type="Rhea" id="RHEA:20956"/>
        <dbReference type="ChEBI" id="CHEBI:18401"/>
        <dbReference type="ChEBI" id="CHEBI:30616"/>
        <dbReference type="ChEBI" id="CHEBI:33019"/>
        <dbReference type="ChEBI" id="CHEBI:57287"/>
        <dbReference type="ChEBI" id="CHEBI:57390"/>
        <dbReference type="ChEBI" id="CHEBI:456215"/>
        <dbReference type="EC" id="6.2.1.30"/>
    </reaction>
</comment>
<dbReference type="RefSeq" id="WP_068345412.1">
    <property type="nucleotide sequence ID" value="NZ_LQBQ01000012.1"/>
</dbReference>
<dbReference type="InterPro" id="IPR051414">
    <property type="entry name" value="Adenylate-forming_Reductase"/>
</dbReference>
<organism evidence="13 14">
    <name type="scientific">Ruegeria marisrubri</name>
    <dbReference type="NCBI Taxonomy" id="1685379"/>
    <lineage>
        <taxon>Bacteria</taxon>
        <taxon>Pseudomonadati</taxon>
        <taxon>Pseudomonadota</taxon>
        <taxon>Alphaproteobacteria</taxon>
        <taxon>Rhodobacterales</taxon>
        <taxon>Roseobacteraceae</taxon>
        <taxon>Ruegeria</taxon>
    </lineage>
</organism>
<dbReference type="Pfam" id="PF14535">
    <property type="entry name" value="AMP-binding_C_2"/>
    <property type="match status" value="1"/>
</dbReference>
<feature type="region of interest" description="Disordered" evidence="10">
    <location>
        <begin position="416"/>
        <end position="436"/>
    </location>
</feature>
<dbReference type="InterPro" id="IPR000873">
    <property type="entry name" value="AMP-dep_synth/lig_dom"/>
</dbReference>
<dbReference type="STRING" id="1685379.AVO45_04365"/>
<comment type="similarity">
    <text evidence="5 9">Belongs to the phenylacetyl-CoA ligase family.</text>
</comment>
<dbReference type="FunFam" id="3.40.50.12780:FF:000016">
    <property type="entry name" value="Phenylacetate-coenzyme A ligase"/>
    <property type="match status" value="1"/>
</dbReference>
<dbReference type="OrthoDB" id="580775at2"/>
<evidence type="ECO:0000256" key="2">
    <source>
        <dbReference type="ARBA" id="ARBA00022598"/>
    </source>
</evidence>
<dbReference type="GO" id="GO:0047475">
    <property type="term" value="F:phenylacetate-CoA ligase activity"/>
    <property type="evidence" value="ECO:0007669"/>
    <property type="project" value="UniProtKB-EC"/>
</dbReference>
<dbReference type="UniPathway" id="UPA00930"/>
<evidence type="ECO:0000259" key="11">
    <source>
        <dbReference type="Pfam" id="PF00501"/>
    </source>
</evidence>
<dbReference type="Gene3D" id="3.40.50.12780">
    <property type="entry name" value="N-terminal domain of ligase-like"/>
    <property type="match status" value="1"/>
</dbReference>
<dbReference type="PANTHER" id="PTHR43439">
    <property type="entry name" value="PHENYLACETATE-COENZYME A LIGASE"/>
    <property type="match status" value="1"/>
</dbReference>
<feature type="domain" description="AMP-dependent ligase C-terminal" evidence="12">
    <location>
        <begin position="339"/>
        <end position="433"/>
    </location>
</feature>
<dbReference type="Proteomes" id="UP000053791">
    <property type="component" value="Unassembled WGS sequence"/>
</dbReference>
<dbReference type="GO" id="GO:0000166">
    <property type="term" value="F:nucleotide binding"/>
    <property type="evidence" value="ECO:0007669"/>
    <property type="project" value="UniProtKB-KW"/>
</dbReference>
<dbReference type="SUPFAM" id="SSF56801">
    <property type="entry name" value="Acetyl-CoA synthetase-like"/>
    <property type="match status" value="1"/>
</dbReference>
<name>A0A0X3TXB5_9RHOB</name>